<accession>A0ACB9AZU9</accession>
<reference evidence="1 2" key="2">
    <citation type="journal article" date="2022" name="Mol. Ecol. Resour.">
        <title>The genomes of chicory, endive, great burdock and yacon provide insights into Asteraceae paleo-polyploidization history and plant inulin production.</title>
        <authorList>
            <person name="Fan W."/>
            <person name="Wang S."/>
            <person name="Wang H."/>
            <person name="Wang A."/>
            <person name="Jiang F."/>
            <person name="Liu H."/>
            <person name="Zhao H."/>
            <person name="Xu D."/>
            <person name="Zhang Y."/>
        </authorList>
    </citation>
    <scope>NUCLEOTIDE SEQUENCE [LARGE SCALE GENOMIC DNA]</scope>
    <source>
        <strain evidence="2">cv. Niubang</strain>
    </source>
</reference>
<dbReference type="Proteomes" id="UP001055879">
    <property type="component" value="Linkage Group LG07"/>
</dbReference>
<sequence>MSSVGRGSPTGVIILHGHHTVAFCRSTYAQIAVGVAGLSCRCHGLGRWCRSLASLVSRAFVSPITTQGHGSLDVMVTVRPCTWFGRWMPPSDWPQFYPTPPYADFTYPTWLQSHLPFHHAHPYNKPSILLFFHIQTPQKTHHQQQQH</sequence>
<evidence type="ECO:0000313" key="1">
    <source>
        <dbReference type="EMBL" id="KAI3715784.1"/>
    </source>
</evidence>
<name>A0ACB9AZU9_ARCLA</name>
<comment type="caution">
    <text evidence="1">The sequence shown here is derived from an EMBL/GenBank/DDBJ whole genome shotgun (WGS) entry which is preliminary data.</text>
</comment>
<protein>
    <submittedName>
        <fullName evidence="1">Uncharacterized protein</fullName>
    </submittedName>
</protein>
<dbReference type="EMBL" id="CM042053">
    <property type="protein sequence ID" value="KAI3715784.1"/>
    <property type="molecule type" value="Genomic_DNA"/>
</dbReference>
<organism evidence="1 2">
    <name type="scientific">Arctium lappa</name>
    <name type="common">Greater burdock</name>
    <name type="synonym">Lappa major</name>
    <dbReference type="NCBI Taxonomy" id="4217"/>
    <lineage>
        <taxon>Eukaryota</taxon>
        <taxon>Viridiplantae</taxon>
        <taxon>Streptophyta</taxon>
        <taxon>Embryophyta</taxon>
        <taxon>Tracheophyta</taxon>
        <taxon>Spermatophyta</taxon>
        <taxon>Magnoliopsida</taxon>
        <taxon>eudicotyledons</taxon>
        <taxon>Gunneridae</taxon>
        <taxon>Pentapetalae</taxon>
        <taxon>asterids</taxon>
        <taxon>campanulids</taxon>
        <taxon>Asterales</taxon>
        <taxon>Asteraceae</taxon>
        <taxon>Carduoideae</taxon>
        <taxon>Cardueae</taxon>
        <taxon>Arctiinae</taxon>
        <taxon>Arctium</taxon>
    </lineage>
</organism>
<proteinExistence type="predicted"/>
<keyword evidence="2" id="KW-1185">Reference proteome</keyword>
<evidence type="ECO:0000313" key="2">
    <source>
        <dbReference type="Proteomes" id="UP001055879"/>
    </source>
</evidence>
<reference evidence="2" key="1">
    <citation type="journal article" date="2022" name="Mol. Ecol. Resour.">
        <title>The genomes of chicory, endive, great burdock and yacon provide insights into Asteraceae palaeo-polyploidization history and plant inulin production.</title>
        <authorList>
            <person name="Fan W."/>
            <person name="Wang S."/>
            <person name="Wang H."/>
            <person name="Wang A."/>
            <person name="Jiang F."/>
            <person name="Liu H."/>
            <person name="Zhao H."/>
            <person name="Xu D."/>
            <person name="Zhang Y."/>
        </authorList>
    </citation>
    <scope>NUCLEOTIDE SEQUENCE [LARGE SCALE GENOMIC DNA]</scope>
    <source>
        <strain evidence="2">cv. Niubang</strain>
    </source>
</reference>
<gene>
    <name evidence="1" type="ORF">L6452_22771</name>
</gene>